<name>A0ACB9ZTI1_CATRO</name>
<dbReference type="Proteomes" id="UP001060085">
    <property type="component" value="Linkage Group LG08"/>
</dbReference>
<dbReference type="EMBL" id="CM044708">
    <property type="protein sequence ID" value="KAI5649705.1"/>
    <property type="molecule type" value="Genomic_DNA"/>
</dbReference>
<reference evidence="2" key="1">
    <citation type="journal article" date="2023" name="Nat. Plants">
        <title>Single-cell RNA sequencing provides a high-resolution roadmap for understanding the multicellular compartmentation of specialized metabolism.</title>
        <authorList>
            <person name="Sun S."/>
            <person name="Shen X."/>
            <person name="Li Y."/>
            <person name="Li Y."/>
            <person name="Wang S."/>
            <person name="Li R."/>
            <person name="Zhang H."/>
            <person name="Shen G."/>
            <person name="Guo B."/>
            <person name="Wei J."/>
            <person name="Xu J."/>
            <person name="St-Pierre B."/>
            <person name="Chen S."/>
            <person name="Sun C."/>
        </authorList>
    </citation>
    <scope>NUCLEOTIDE SEQUENCE [LARGE SCALE GENOMIC DNA]</scope>
</reference>
<accession>A0ACB9ZTI1</accession>
<protein>
    <submittedName>
        <fullName evidence="1">Uncharacterized protein</fullName>
    </submittedName>
</protein>
<keyword evidence="2" id="KW-1185">Reference proteome</keyword>
<evidence type="ECO:0000313" key="2">
    <source>
        <dbReference type="Proteomes" id="UP001060085"/>
    </source>
</evidence>
<sequence length="269" mass="31316">MAVIRNSPLFLRLSSLLVSTPLVSGDLFHVRCSAHILHVVVQEGLAHIHDLLHKIRQTCKYLKKSTQGSQKFERMEVANLVHGSLKIFCDVTCHFSGSNFSTSNVFFLDVCKIQLKMWKWENSGYDYFKEFPLVLGIIVVLDPKLKIDLVEFYYHEIHGDSAYYLYKGSRVPFQISTLSMVVKLVVEMRVILVMEILLLLIEAIQFWMMILQGQRLLPRFQLQEQIQYIKTRPGRYRSESSLPYTQSYLDLKHLIMDPFTPIFKPNSHS</sequence>
<comment type="caution">
    <text evidence="1">The sequence shown here is derived from an EMBL/GenBank/DDBJ whole genome shotgun (WGS) entry which is preliminary data.</text>
</comment>
<proteinExistence type="predicted"/>
<gene>
    <name evidence="1" type="ORF">M9H77_35710</name>
</gene>
<evidence type="ECO:0000313" key="1">
    <source>
        <dbReference type="EMBL" id="KAI5649705.1"/>
    </source>
</evidence>
<organism evidence="1 2">
    <name type="scientific">Catharanthus roseus</name>
    <name type="common">Madagascar periwinkle</name>
    <name type="synonym">Vinca rosea</name>
    <dbReference type="NCBI Taxonomy" id="4058"/>
    <lineage>
        <taxon>Eukaryota</taxon>
        <taxon>Viridiplantae</taxon>
        <taxon>Streptophyta</taxon>
        <taxon>Embryophyta</taxon>
        <taxon>Tracheophyta</taxon>
        <taxon>Spermatophyta</taxon>
        <taxon>Magnoliopsida</taxon>
        <taxon>eudicotyledons</taxon>
        <taxon>Gunneridae</taxon>
        <taxon>Pentapetalae</taxon>
        <taxon>asterids</taxon>
        <taxon>lamiids</taxon>
        <taxon>Gentianales</taxon>
        <taxon>Apocynaceae</taxon>
        <taxon>Rauvolfioideae</taxon>
        <taxon>Vinceae</taxon>
        <taxon>Catharanthinae</taxon>
        <taxon>Catharanthus</taxon>
    </lineage>
</organism>